<organism evidence="2 3">
    <name type="scientific">Vanilla planifolia</name>
    <name type="common">Vanilla</name>
    <dbReference type="NCBI Taxonomy" id="51239"/>
    <lineage>
        <taxon>Eukaryota</taxon>
        <taxon>Viridiplantae</taxon>
        <taxon>Streptophyta</taxon>
        <taxon>Embryophyta</taxon>
        <taxon>Tracheophyta</taxon>
        <taxon>Spermatophyta</taxon>
        <taxon>Magnoliopsida</taxon>
        <taxon>Liliopsida</taxon>
        <taxon>Asparagales</taxon>
        <taxon>Orchidaceae</taxon>
        <taxon>Vanilloideae</taxon>
        <taxon>Vanilleae</taxon>
        <taxon>Vanilla</taxon>
    </lineage>
</organism>
<gene>
    <name evidence="2" type="ORF">HPP92_024878</name>
</gene>
<dbReference type="InterPro" id="IPR014729">
    <property type="entry name" value="Rossmann-like_a/b/a_fold"/>
</dbReference>
<evidence type="ECO:0000313" key="2">
    <source>
        <dbReference type="EMBL" id="KAG0453574.1"/>
    </source>
</evidence>
<dbReference type="SUPFAM" id="SSF52402">
    <property type="entry name" value="Adenine nucleotide alpha hydrolases-like"/>
    <property type="match status" value="1"/>
</dbReference>
<dbReference type="Pfam" id="PF00582">
    <property type="entry name" value="Usp"/>
    <property type="match status" value="1"/>
</dbReference>
<dbReference type="Gene3D" id="3.40.50.620">
    <property type="entry name" value="HUPs"/>
    <property type="match status" value="1"/>
</dbReference>
<dbReference type="Proteomes" id="UP000639772">
    <property type="component" value="Unassembled WGS sequence"/>
</dbReference>
<dbReference type="OrthoDB" id="672525at2759"/>
<dbReference type="PANTHER" id="PTHR47125:SF2">
    <property type="entry name" value="ADENINE NUCLEOTIDE ALPHA HYDROLASES-LIKE SUPERFAMILY PROTEIN"/>
    <property type="match status" value="1"/>
</dbReference>
<name>A0A835PI17_VANPL</name>
<dbReference type="EMBL" id="JADCNM010000014">
    <property type="protein sequence ID" value="KAG0453574.1"/>
    <property type="molecule type" value="Genomic_DNA"/>
</dbReference>
<comment type="caution">
    <text evidence="2">The sequence shown here is derived from an EMBL/GenBank/DDBJ whole genome shotgun (WGS) entry which is preliminary data.</text>
</comment>
<protein>
    <recommendedName>
        <fullName evidence="1">UspA domain-containing protein</fullName>
    </recommendedName>
</protein>
<evidence type="ECO:0000313" key="3">
    <source>
        <dbReference type="Proteomes" id="UP000639772"/>
    </source>
</evidence>
<sequence length="234" mass="25549">MMRASNDDSGAFLRQLSSGAGGGRGGWDYCSYYKKNESTSSLRLSGNDGGGVWWSRMEEGEPMVRAKKRVMVVVDHGARAKQAMMWALTHVANKGDLLILLHVIPTATGRGGSDDAPRLADTLGALCKECRPEVDVEALVIQGPKLTSVLSQVHQQEASVLVLAQGKPSLFCCLFRSRSEEFVDDCINKASCPTLAVMKQSKGISGYLEQPIYSSSLNSREKSLQLHDKFSHRK</sequence>
<feature type="domain" description="UspA" evidence="1">
    <location>
        <begin position="68"/>
        <end position="197"/>
    </location>
</feature>
<proteinExistence type="predicted"/>
<dbReference type="InterPro" id="IPR006016">
    <property type="entry name" value="UspA"/>
</dbReference>
<dbReference type="AlphaFoldDB" id="A0A835PI17"/>
<evidence type="ECO:0000259" key="1">
    <source>
        <dbReference type="Pfam" id="PF00582"/>
    </source>
</evidence>
<accession>A0A835PI17</accession>
<dbReference type="PANTHER" id="PTHR47125">
    <property type="entry name" value="ADENINE NUCLEOTIDE ALPHA HYDROLASES-LIKE SUPERFAMILY PROTEIN"/>
    <property type="match status" value="1"/>
</dbReference>
<dbReference type="CDD" id="cd00293">
    <property type="entry name" value="USP-like"/>
    <property type="match status" value="1"/>
</dbReference>
<reference evidence="2 3" key="1">
    <citation type="journal article" date="2020" name="Nat. Food">
        <title>A phased Vanilla planifolia genome enables genetic improvement of flavour and production.</title>
        <authorList>
            <person name="Hasing T."/>
            <person name="Tang H."/>
            <person name="Brym M."/>
            <person name="Khazi F."/>
            <person name="Huang T."/>
            <person name="Chambers A.H."/>
        </authorList>
    </citation>
    <scope>NUCLEOTIDE SEQUENCE [LARGE SCALE GENOMIC DNA]</scope>
    <source>
        <tissue evidence="2">Leaf</tissue>
    </source>
</reference>